<dbReference type="CDD" id="cd16831">
    <property type="entry name" value="HemS-like_C"/>
    <property type="match status" value="1"/>
</dbReference>
<protein>
    <submittedName>
        <fullName evidence="2">ChuX/HutX family heme-like substrate-binding protein</fullName>
    </submittedName>
</protein>
<dbReference type="AlphaFoldDB" id="A0AAJ2RW55"/>
<dbReference type="Proteomes" id="UP001276761">
    <property type="component" value="Unassembled WGS sequence"/>
</dbReference>
<organism evidence="2 3">
    <name type="scientific">Vreelandella alkaliphila</name>
    <dbReference type="NCBI Taxonomy" id="272774"/>
    <lineage>
        <taxon>Bacteria</taxon>
        <taxon>Pseudomonadati</taxon>
        <taxon>Pseudomonadota</taxon>
        <taxon>Gammaproteobacteria</taxon>
        <taxon>Oceanospirillales</taxon>
        <taxon>Halomonadaceae</taxon>
        <taxon>Vreelandella</taxon>
    </lineage>
</organism>
<comment type="caution">
    <text evidence="2">The sequence shown here is derived from an EMBL/GenBank/DDBJ whole genome shotgun (WGS) entry which is preliminary data.</text>
</comment>
<dbReference type="RefSeq" id="WP_198349385.1">
    <property type="nucleotide sequence ID" value="NZ_JABASV010000005.1"/>
</dbReference>
<evidence type="ECO:0000313" key="2">
    <source>
        <dbReference type="EMBL" id="MDX5977509.1"/>
    </source>
</evidence>
<evidence type="ECO:0000259" key="1">
    <source>
        <dbReference type="Pfam" id="PF05171"/>
    </source>
</evidence>
<feature type="domain" description="Haemin-degrading HemS/ChuX" evidence="1">
    <location>
        <begin position="34"/>
        <end position="175"/>
    </location>
</feature>
<proteinExistence type="predicted"/>
<dbReference type="GeneID" id="303165439"/>
<dbReference type="Pfam" id="PF05171">
    <property type="entry name" value="HemS"/>
    <property type="match status" value="2"/>
</dbReference>
<sequence length="362" mass="40338">MIESQQIAILEAFDAARAAQPRLPAIDIAERLSISEGELQAARLGRDVWTLPLAPKDLAARLPLLGRVKALTRSRLAVLEQTGDYPDLDGGPQTGLLLDPGGLDLRLLYSHWHWACLIRDPIHAPIHGSNRAPLPTESEQGQWRWSLQIFNQHGCAIHKSFALENPLPRPWGALAALGTIDTPAFTQSAPRLKRALPEAPTLASEWAAMRDVHQFFALLQRHHLERLEANQLMEGRYTRALPVDALENLLTKASQRALPLMLFVASPGCVQIRTGTLPEPQRTRGWLNLFGEQFTLHLNDTAIEQVWQVSKPNRDGGVTSVEAFDAEGSLVLQIYAERQEGRVERPEWRQLLNELGNQEAVA</sequence>
<dbReference type="Gene3D" id="3.40.1570.10">
    <property type="entry name" value="HemS/ChuS/ChuX like domains"/>
    <property type="match status" value="2"/>
</dbReference>
<feature type="domain" description="Haemin-degrading HemS/ChuX" evidence="1">
    <location>
        <begin position="224"/>
        <end position="355"/>
    </location>
</feature>
<dbReference type="GO" id="GO:0006826">
    <property type="term" value="P:iron ion transport"/>
    <property type="evidence" value="ECO:0007669"/>
    <property type="project" value="InterPro"/>
</dbReference>
<reference evidence="2" key="1">
    <citation type="submission" date="2023-11" db="EMBL/GenBank/DDBJ databases">
        <title>MicrobeMod: A computational toolkit for identifying prokaryotic methylation and restriction-modification with nanopore sequencing.</title>
        <authorList>
            <person name="Crits-Christoph A."/>
            <person name="Kang S.C."/>
            <person name="Lee H."/>
            <person name="Ostrov N."/>
        </authorList>
    </citation>
    <scope>NUCLEOTIDE SEQUENCE</scope>
    <source>
        <strain evidence="2">ATCC BAA-953</strain>
    </source>
</reference>
<dbReference type="SUPFAM" id="SSF144064">
    <property type="entry name" value="Heme iron utilization protein-like"/>
    <property type="match status" value="1"/>
</dbReference>
<gene>
    <name evidence="2" type="ORF">SIL78_08025</name>
</gene>
<dbReference type="InterPro" id="IPR007845">
    <property type="entry name" value="HemS/ChuX_dom"/>
</dbReference>
<dbReference type="InterPro" id="IPR053733">
    <property type="entry name" value="Heme_Transport_Util_sf"/>
</dbReference>
<name>A0AAJ2RW55_9GAMM</name>
<dbReference type="EMBL" id="JAWXXT010000001">
    <property type="protein sequence ID" value="MDX5977509.1"/>
    <property type="molecule type" value="Genomic_DNA"/>
</dbReference>
<evidence type="ECO:0000313" key="3">
    <source>
        <dbReference type="Proteomes" id="UP001276761"/>
    </source>
</evidence>
<accession>A0AAJ2RW55</accession>